<feature type="compositionally biased region" description="Polar residues" evidence="3">
    <location>
        <begin position="918"/>
        <end position="929"/>
    </location>
</feature>
<dbReference type="SMART" id="SM00181">
    <property type="entry name" value="EGF"/>
    <property type="match status" value="6"/>
</dbReference>
<feature type="region of interest" description="Disordered" evidence="3">
    <location>
        <begin position="775"/>
        <end position="807"/>
    </location>
</feature>
<dbReference type="PROSITE" id="PS00022">
    <property type="entry name" value="EGF_1"/>
    <property type="match status" value="1"/>
</dbReference>
<dbReference type="PROSITE" id="PS01248">
    <property type="entry name" value="EGF_LAM_1"/>
    <property type="match status" value="1"/>
</dbReference>
<feature type="signal peptide" evidence="5">
    <location>
        <begin position="1"/>
        <end position="18"/>
    </location>
</feature>
<evidence type="ECO:0000256" key="3">
    <source>
        <dbReference type="SAM" id="MobiDB-lite"/>
    </source>
</evidence>
<keyword evidence="8" id="KW-1185">Reference proteome</keyword>
<organism evidence="7 8">
    <name type="scientific">Mycena belliarum</name>
    <dbReference type="NCBI Taxonomy" id="1033014"/>
    <lineage>
        <taxon>Eukaryota</taxon>
        <taxon>Fungi</taxon>
        <taxon>Dikarya</taxon>
        <taxon>Basidiomycota</taxon>
        <taxon>Agaricomycotina</taxon>
        <taxon>Agaricomycetes</taxon>
        <taxon>Agaricomycetidae</taxon>
        <taxon>Agaricales</taxon>
        <taxon>Marasmiineae</taxon>
        <taxon>Mycenaceae</taxon>
        <taxon>Mycena</taxon>
    </lineage>
</organism>
<evidence type="ECO:0000259" key="6">
    <source>
        <dbReference type="PROSITE" id="PS50026"/>
    </source>
</evidence>
<feature type="disulfide bond" evidence="2">
    <location>
        <begin position="185"/>
        <end position="195"/>
    </location>
</feature>
<dbReference type="PANTHER" id="PTHR15332:SF175">
    <property type="entry name" value="PROPROTEIN CONVERTASE SUBTILISIN_KEXIN TYPE 5-LIKE"/>
    <property type="match status" value="1"/>
</dbReference>
<dbReference type="Gene3D" id="2.10.220.10">
    <property type="entry name" value="Hormone Receptor, Insulin-like Growth Factor Receptor 1, Chain A, domain 2"/>
    <property type="match status" value="4"/>
</dbReference>
<dbReference type="Pfam" id="PF23106">
    <property type="entry name" value="EGF_Teneurin"/>
    <property type="match status" value="1"/>
</dbReference>
<feature type="domain" description="EGF-like" evidence="6">
    <location>
        <begin position="181"/>
        <end position="213"/>
    </location>
</feature>
<dbReference type="AlphaFoldDB" id="A0AAD6U4T8"/>
<dbReference type="InterPro" id="IPR000742">
    <property type="entry name" value="EGF"/>
</dbReference>
<dbReference type="PROSITE" id="PS50026">
    <property type="entry name" value="EGF_3"/>
    <property type="match status" value="1"/>
</dbReference>
<name>A0AAD6U4T8_9AGAR</name>
<feature type="compositionally biased region" description="Low complexity" evidence="3">
    <location>
        <begin position="775"/>
        <end position="785"/>
    </location>
</feature>
<keyword evidence="4" id="KW-0812">Transmembrane</keyword>
<evidence type="ECO:0000256" key="4">
    <source>
        <dbReference type="SAM" id="Phobius"/>
    </source>
</evidence>
<keyword evidence="2" id="KW-1015">Disulfide bond</keyword>
<dbReference type="CDD" id="cd00055">
    <property type="entry name" value="EGF_Lam"/>
    <property type="match status" value="1"/>
</dbReference>
<dbReference type="Gene3D" id="2.10.25.10">
    <property type="entry name" value="Laminin"/>
    <property type="match status" value="1"/>
</dbReference>
<reference evidence="7" key="1">
    <citation type="submission" date="2023-03" db="EMBL/GenBank/DDBJ databases">
        <title>Massive genome expansion in bonnet fungi (Mycena s.s.) driven by repeated elements and novel gene families across ecological guilds.</title>
        <authorList>
            <consortium name="Lawrence Berkeley National Laboratory"/>
            <person name="Harder C.B."/>
            <person name="Miyauchi S."/>
            <person name="Viragh M."/>
            <person name="Kuo A."/>
            <person name="Thoen E."/>
            <person name="Andreopoulos B."/>
            <person name="Lu D."/>
            <person name="Skrede I."/>
            <person name="Drula E."/>
            <person name="Henrissat B."/>
            <person name="Morin E."/>
            <person name="Kohler A."/>
            <person name="Barry K."/>
            <person name="LaButti K."/>
            <person name="Morin E."/>
            <person name="Salamov A."/>
            <person name="Lipzen A."/>
            <person name="Mereny Z."/>
            <person name="Hegedus B."/>
            <person name="Baldrian P."/>
            <person name="Stursova M."/>
            <person name="Weitz H."/>
            <person name="Taylor A."/>
            <person name="Grigoriev I.V."/>
            <person name="Nagy L.G."/>
            <person name="Martin F."/>
            <person name="Kauserud H."/>
        </authorList>
    </citation>
    <scope>NUCLEOTIDE SEQUENCE</scope>
    <source>
        <strain evidence="7">CBHHK173m</strain>
    </source>
</reference>
<dbReference type="Proteomes" id="UP001222325">
    <property type="component" value="Unassembled WGS sequence"/>
</dbReference>
<dbReference type="SUPFAM" id="SSF57184">
    <property type="entry name" value="Growth factor receptor domain"/>
    <property type="match status" value="3"/>
</dbReference>
<dbReference type="InterPro" id="IPR006212">
    <property type="entry name" value="Furin_repeat"/>
</dbReference>
<accession>A0AAD6U4T8</accession>
<dbReference type="SMART" id="SM00261">
    <property type="entry name" value="FU"/>
    <property type="match status" value="7"/>
</dbReference>
<comment type="caution">
    <text evidence="2">Lacks conserved residue(s) required for the propagation of feature annotation.</text>
</comment>
<evidence type="ECO:0000313" key="8">
    <source>
        <dbReference type="Proteomes" id="UP001222325"/>
    </source>
</evidence>
<evidence type="ECO:0000256" key="1">
    <source>
        <dbReference type="ARBA" id="ARBA00022536"/>
    </source>
</evidence>
<feature type="compositionally biased region" description="Basic and acidic residues" evidence="3">
    <location>
        <begin position="794"/>
        <end position="807"/>
    </location>
</feature>
<dbReference type="EMBL" id="JARJCN010000036">
    <property type="protein sequence ID" value="KAJ7084815.1"/>
    <property type="molecule type" value="Genomic_DNA"/>
</dbReference>
<evidence type="ECO:0000313" key="7">
    <source>
        <dbReference type="EMBL" id="KAJ7084815.1"/>
    </source>
</evidence>
<proteinExistence type="predicted"/>
<dbReference type="InterPro" id="IPR009030">
    <property type="entry name" value="Growth_fac_rcpt_cys_sf"/>
</dbReference>
<feature type="region of interest" description="Disordered" evidence="3">
    <location>
        <begin position="907"/>
        <end position="929"/>
    </location>
</feature>
<gene>
    <name evidence="7" type="ORF">B0H15DRAFT_783581</name>
</gene>
<evidence type="ECO:0000256" key="5">
    <source>
        <dbReference type="SAM" id="SignalP"/>
    </source>
</evidence>
<keyword evidence="4" id="KW-1133">Transmembrane helix</keyword>
<dbReference type="CDD" id="cd00064">
    <property type="entry name" value="FU"/>
    <property type="match status" value="4"/>
</dbReference>
<dbReference type="InterPro" id="IPR002049">
    <property type="entry name" value="LE_dom"/>
</dbReference>
<feature type="transmembrane region" description="Helical" evidence="4">
    <location>
        <begin position="654"/>
        <end position="677"/>
    </location>
</feature>
<feature type="chain" id="PRO_5042249498" evidence="5">
    <location>
        <begin position="19"/>
        <end position="929"/>
    </location>
</feature>
<evidence type="ECO:0000256" key="2">
    <source>
        <dbReference type="PROSITE-ProRule" id="PRU00076"/>
    </source>
</evidence>
<keyword evidence="4" id="KW-0472">Membrane</keyword>
<protein>
    <submittedName>
        <fullName evidence="7">Insulin-like growth factor binding protein</fullName>
    </submittedName>
</protein>
<keyword evidence="5" id="KW-0732">Signal</keyword>
<feature type="disulfide bond" evidence="2">
    <location>
        <begin position="203"/>
        <end position="212"/>
    </location>
</feature>
<dbReference type="PANTHER" id="PTHR15332">
    <property type="entry name" value="PROPROTEIN CONVERTASE SUBTILISIN_KEXIN TYPE 5-LIKE"/>
    <property type="match status" value="1"/>
</dbReference>
<comment type="caution">
    <text evidence="7">The sequence shown here is derived from an EMBL/GenBank/DDBJ whole genome shotgun (WGS) entry which is preliminary data.</text>
</comment>
<keyword evidence="1 2" id="KW-0245">EGF-like domain</keyword>
<sequence>MLASLFVLLLASSAPVAASNSSIVCVAGQCLQGSSNTTLGISLSASDVSNSVLLLPGQYTATTNPQLIHDLLTSTHATVSGSPGFSNTSTPALPLNVAVAPGLAIYAQTLYSGKAAFSSLPSAPVANASTPLAAQSLAIASSVWVAMSFGSNGRVVMWDSVPDTAQLPLRSSGSMSLLDMQSSTCSPPCASSGTCSASGTCTCAPGFNGTACETCAAGFFGPTCQACPAGCATCDEGISGTGRCLDPPVASPLKTCNCLNGECGSDGSCACNPGWTTAANGTACAKCASGFFATSTGDCKVCQLGCTTCADGTGNCLKCGTHFTQDQNDATKCTTLPSTAAGVACPDGSFSDGTNCVACSSSCQTCAGPTSNDCTLCPRSHYLTSTGTCVSASSTGVCDGSNLIADNNKGECDTCGAKCTSCEIASFNVGSTVNQLKCTGCLKGTVLSGGRCIDACPTGTFLSPKDNVTCTTCDSSCSTCSGSATTCLTCPSGQVSSNGKCVSTCPSNTFSASGTCRACHPDCATCSGPAFSQCASCPAGRPVLTSGRCLPTCSKAQFFDTTSSACQACDASCSSCAGAGPSSCLACANANQVLRGGTCAAATCNNGTSVVPGLGVCLSDLVVVTSPAANNGTIAAPTKPTPPPAAPTTKGRPLAWWEILLMALGCAFIFLLVLMLWRRRARKQRAKQTAAFATQKRLDPQTSWRWRLLRFGEKLFGHRASRRAMATPPPVAIDAVESEAIKLMRIRNAEEARHHGEMEKLQLFGAYEYSVRSSHAGSARSKSSRTPSTLPSLDGRRAREAAAADHVTRSSIYSEMTGVPRNTPEPRQPVGKTLLARYPSAASSAGRSYMYDSARDARLVDVDVPPPMPVGPSEAQAYADAVRPALASSPPVRGAYWMQAIATTTTTGAPAGWLEPSRTGTSSNNPFRR</sequence>